<evidence type="ECO:0000313" key="3">
    <source>
        <dbReference type="Proteomes" id="UP000060487"/>
    </source>
</evidence>
<dbReference type="InterPro" id="IPR036165">
    <property type="entry name" value="YefM-like_sf"/>
</dbReference>
<evidence type="ECO:0000256" key="1">
    <source>
        <dbReference type="ARBA" id="ARBA00009981"/>
    </source>
</evidence>
<protein>
    <recommendedName>
        <fullName evidence="4">Antitoxin</fullName>
    </recommendedName>
</protein>
<sequence>MSVIYSRRIQVIEEDGKPVAVIMDYNEYLKYKEIEDDRDDYYSAVETKLKNKEWVNHKDLKTKLGI</sequence>
<keyword evidence="3" id="KW-1185">Reference proteome</keyword>
<dbReference type="Proteomes" id="UP000060487">
    <property type="component" value="Unassembled WGS sequence"/>
</dbReference>
<reference evidence="2 3" key="1">
    <citation type="submission" date="2015-11" db="EMBL/GenBank/DDBJ databases">
        <authorList>
            <person name="Lin W."/>
        </authorList>
    </citation>
    <scope>NUCLEOTIDE SEQUENCE [LARGE SCALE GENOMIC DNA]</scope>
    <source>
        <strain evidence="2 3">HCH-1</strain>
    </source>
</reference>
<name>A0ABR5SKE6_9BACT</name>
<evidence type="ECO:0008006" key="4">
    <source>
        <dbReference type="Google" id="ProtNLM"/>
    </source>
</evidence>
<accession>A0ABR5SKE6</accession>
<dbReference type="RefSeq" id="WP_085050675.1">
    <property type="nucleotide sequence ID" value="NZ_LNQR01000004.1"/>
</dbReference>
<gene>
    <name evidence="2" type="ORF">ASN18_0138</name>
</gene>
<comment type="caution">
    <text evidence="2">The sequence shown here is derived from an EMBL/GenBank/DDBJ whole genome shotgun (WGS) entry which is preliminary data.</text>
</comment>
<dbReference type="SUPFAM" id="SSF143120">
    <property type="entry name" value="YefM-like"/>
    <property type="match status" value="1"/>
</dbReference>
<organism evidence="2 3">
    <name type="scientific">Candidatus Magnetominusculus xianensis</name>
    <dbReference type="NCBI Taxonomy" id="1748249"/>
    <lineage>
        <taxon>Bacteria</taxon>
        <taxon>Pseudomonadati</taxon>
        <taxon>Nitrospirota</taxon>
        <taxon>Nitrospiria</taxon>
        <taxon>Nitrospirales</taxon>
        <taxon>Nitrospiraceae</taxon>
        <taxon>Candidatus Magnetominusculus</taxon>
    </lineage>
</organism>
<proteinExistence type="inferred from homology"/>
<comment type="similarity">
    <text evidence="1">Belongs to the phD/YefM antitoxin family.</text>
</comment>
<dbReference type="EMBL" id="LNQR01000004">
    <property type="protein sequence ID" value="KWT94600.1"/>
    <property type="molecule type" value="Genomic_DNA"/>
</dbReference>
<evidence type="ECO:0000313" key="2">
    <source>
        <dbReference type="EMBL" id="KWT94600.1"/>
    </source>
</evidence>